<dbReference type="GO" id="GO:0016616">
    <property type="term" value="F:oxidoreductase activity, acting on the CH-OH group of donors, NAD or NADP as acceptor"/>
    <property type="evidence" value="ECO:0007669"/>
    <property type="project" value="InterPro"/>
</dbReference>
<organism evidence="5 6">
    <name type="scientific">Mucilaginibacter limnophilus</name>
    <dbReference type="NCBI Taxonomy" id="1932778"/>
    <lineage>
        <taxon>Bacteria</taxon>
        <taxon>Pseudomonadati</taxon>
        <taxon>Bacteroidota</taxon>
        <taxon>Sphingobacteriia</taxon>
        <taxon>Sphingobacteriales</taxon>
        <taxon>Sphingobacteriaceae</taxon>
        <taxon>Mucilaginibacter</taxon>
    </lineage>
</organism>
<comment type="similarity">
    <text evidence="1 4">Belongs to the short-chain dehydrogenases/reductases (SDR) family.</text>
</comment>
<dbReference type="PANTHER" id="PTHR43490:SF99">
    <property type="entry name" value="SHORT-CHAIN DEHYDROGENASE_REDUCTASE"/>
    <property type="match status" value="1"/>
</dbReference>
<evidence type="ECO:0000256" key="4">
    <source>
        <dbReference type="RuleBase" id="RU000363"/>
    </source>
</evidence>
<keyword evidence="2" id="KW-0521">NADP</keyword>
<dbReference type="Proteomes" id="UP000282759">
    <property type="component" value="Unassembled WGS sequence"/>
</dbReference>
<accession>A0A437MTL4</accession>
<evidence type="ECO:0000256" key="1">
    <source>
        <dbReference type="ARBA" id="ARBA00006484"/>
    </source>
</evidence>
<protein>
    <submittedName>
        <fullName evidence="5">SDR family oxidoreductase</fullName>
    </submittedName>
</protein>
<evidence type="ECO:0000313" key="5">
    <source>
        <dbReference type="EMBL" id="RVU00971.1"/>
    </source>
</evidence>
<dbReference type="PRINTS" id="PR00081">
    <property type="entry name" value="GDHRDH"/>
</dbReference>
<name>A0A437MTL4_9SPHI</name>
<dbReference type="AlphaFoldDB" id="A0A437MTL4"/>
<dbReference type="SUPFAM" id="SSF51735">
    <property type="entry name" value="NAD(P)-binding Rossmann-fold domains"/>
    <property type="match status" value="1"/>
</dbReference>
<evidence type="ECO:0000256" key="3">
    <source>
        <dbReference type="ARBA" id="ARBA00023002"/>
    </source>
</evidence>
<keyword evidence="6" id="KW-1185">Reference proteome</keyword>
<reference evidence="5 6" key="1">
    <citation type="submission" date="2019-01" db="EMBL/GenBank/DDBJ databases">
        <authorList>
            <person name="Chen W.-M."/>
        </authorList>
    </citation>
    <scope>NUCLEOTIDE SEQUENCE [LARGE SCALE GENOMIC DNA]</scope>
    <source>
        <strain evidence="5 6">YBJ-36</strain>
    </source>
</reference>
<evidence type="ECO:0000256" key="2">
    <source>
        <dbReference type="ARBA" id="ARBA00022857"/>
    </source>
</evidence>
<dbReference type="InterPro" id="IPR020904">
    <property type="entry name" value="Sc_DH/Rdtase_CS"/>
</dbReference>
<dbReference type="EMBL" id="SACK01000003">
    <property type="protein sequence ID" value="RVU00971.1"/>
    <property type="molecule type" value="Genomic_DNA"/>
</dbReference>
<dbReference type="OrthoDB" id="5786478at2"/>
<dbReference type="Pfam" id="PF00106">
    <property type="entry name" value="adh_short"/>
    <property type="match status" value="1"/>
</dbReference>
<proteinExistence type="inferred from homology"/>
<dbReference type="PROSITE" id="PS00061">
    <property type="entry name" value="ADH_SHORT"/>
    <property type="match status" value="1"/>
</dbReference>
<dbReference type="CDD" id="cd05324">
    <property type="entry name" value="carb_red_PTCR-like_SDR_c"/>
    <property type="match status" value="1"/>
</dbReference>
<dbReference type="InterPro" id="IPR045313">
    <property type="entry name" value="CBR1-like"/>
</dbReference>
<dbReference type="Gene3D" id="3.40.50.720">
    <property type="entry name" value="NAD(P)-binding Rossmann-like Domain"/>
    <property type="match status" value="1"/>
</dbReference>
<sequence>MKNILITGANKGIGFETAKQLAEQGHRVFIGSRDAEKGEQAVAKLAQQGLAVELLTIDIGDSYSVIQALEQLERRIEALDVLINNAGIAGNMPQDFVNGSIENLRLIFETNFFGTVQTTRAFLPLLKKSTAAHIINVTSEVASITLRTATGRNLNRDKYNAYGASKTALNAFTVMLANELQPYGIRVNSVTPGYTATDLNQFQGAKTPEQGAWPIVKLANETDERVTAKFFNDGGEVPW</sequence>
<comment type="caution">
    <text evidence="5">The sequence shown here is derived from an EMBL/GenBank/DDBJ whole genome shotgun (WGS) entry which is preliminary data.</text>
</comment>
<evidence type="ECO:0000313" key="6">
    <source>
        <dbReference type="Proteomes" id="UP000282759"/>
    </source>
</evidence>
<dbReference type="InterPro" id="IPR002347">
    <property type="entry name" value="SDR_fam"/>
</dbReference>
<keyword evidence="3" id="KW-0560">Oxidoreductase</keyword>
<dbReference type="InterPro" id="IPR036291">
    <property type="entry name" value="NAD(P)-bd_dom_sf"/>
</dbReference>
<gene>
    <name evidence="5" type="ORF">EOD41_10090</name>
</gene>
<dbReference type="PRINTS" id="PR00080">
    <property type="entry name" value="SDRFAMILY"/>
</dbReference>
<dbReference type="PANTHER" id="PTHR43490">
    <property type="entry name" value="(+)-NEOMENTHOL DEHYDROGENASE"/>
    <property type="match status" value="1"/>
</dbReference>